<proteinExistence type="predicted"/>
<evidence type="ECO:0000313" key="1">
    <source>
        <dbReference type="EMBL" id="ARF09612.1"/>
    </source>
</evidence>
<protein>
    <submittedName>
        <fullName evidence="1">Uncharacterized protein</fullName>
    </submittedName>
</protein>
<sequence length="120" mass="13927">MIDEINKIINKYTYSCNKKIKILTDDTDNPILKSVLSNYNDTKLGKLTDNFSEVCMIIIKYKVINGAIIKFMNDHTNIKILLIVNRDFDFNKLVKESKANSIDAFIIKNNQDYFIILSNQ</sequence>
<reference evidence="1" key="1">
    <citation type="journal article" date="2017" name="Science">
        <title>Giant viruses with an expanded complement of translation system components.</title>
        <authorList>
            <person name="Schulz F."/>
            <person name="Yutin N."/>
            <person name="Ivanova N.N."/>
            <person name="Ortega D.R."/>
            <person name="Lee T.K."/>
            <person name="Vierheilig J."/>
            <person name="Daims H."/>
            <person name="Horn M."/>
            <person name="Wagner M."/>
            <person name="Jensen G.J."/>
            <person name="Kyrpides N.C."/>
            <person name="Koonin E.V."/>
            <person name="Woyke T."/>
        </authorList>
    </citation>
    <scope>NUCLEOTIDE SEQUENCE</scope>
    <source>
        <strain evidence="1">ILV1</strain>
    </source>
</reference>
<gene>
    <name evidence="1" type="ORF">Indivirus_1_235</name>
</gene>
<name>A0A1V0SD27_9VIRU</name>
<accession>A0A1V0SD27</accession>
<organism evidence="1">
    <name type="scientific">Indivirus ILV1</name>
    <dbReference type="NCBI Taxonomy" id="1977633"/>
    <lineage>
        <taxon>Viruses</taxon>
        <taxon>Varidnaviria</taxon>
        <taxon>Bamfordvirae</taxon>
        <taxon>Nucleocytoviricota</taxon>
        <taxon>Megaviricetes</taxon>
        <taxon>Imitervirales</taxon>
        <taxon>Mimiviridae</taxon>
        <taxon>Klosneuvirinae</taxon>
        <taxon>Indivirus</taxon>
    </lineage>
</organism>
<dbReference type="EMBL" id="KY684085">
    <property type="protein sequence ID" value="ARF09612.1"/>
    <property type="molecule type" value="Genomic_DNA"/>
</dbReference>